<dbReference type="InterPro" id="IPR004358">
    <property type="entry name" value="Sig_transdc_His_kin-like_C"/>
</dbReference>
<feature type="domain" description="HAMP" evidence="13">
    <location>
        <begin position="237"/>
        <end position="292"/>
    </location>
</feature>
<keyword evidence="10 11" id="KW-0472">Membrane</keyword>
<sequence>MSGTETPQRRLLPPFARIGFFRARLGRLILLLNLAGLLVLITGALVLNEFRQGLIDNRKESLMAQAETMGEIIAEVATAGDPEPYLEPQYAVLVLGRFIPEEQRARLFDAKGHVLTDSYSVSEQIDVRSLPPVEDTLPDTERRKARNLRQEKAREALDAEVKQALSGEPVASVRYNEKGEKVVSVSVPLKRVKAILGVLTIEAGDVDTIVAAQRWAMLPFILVALGVSLFSSLLLHWLVSRPIHRLSDAADAVRMQKARTFSLPDLESRHDEVGILARSLQSMTEALQKRMDDIDRFAADVSHEIKNPLTSIRSALETLSLVKDEAAKARLMAVIQQDVRRADRLITDISNASRLDAELARDVPKPVDVGALLEDIVSLYQHMPEGAGVSLERKLTPAASKVMGREGPLGQVFRNVIDNARSFSPEGGTVRVCVAYSDADPKRPVHIVIEDEGPGIPTENLETIFQRFYTSRPKGTDFGRNSGLGLSISRQIIEAQGGRIWAENRLDDDHTIAGARFTITLPNVYQ</sequence>
<keyword evidence="6 11" id="KW-0812">Transmembrane</keyword>
<evidence type="ECO:0000256" key="3">
    <source>
        <dbReference type="ARBA" id="ARBA00012438"/>
    </source>
</evidence>
<evidence type="ECO:0000256" key="9">
    <source>
        <dbReference type="ARBA" id="ARBA00023012"/>
    </source>
</evidence>
<dbReference type="Gene3D" id="3.30.565.10">
    <property type="entry name" value="Histidine kinase-like ATPase, C-terminal domain"/>
    <property type="match status" value="1"/>
</dbReference>
<protein>
    <recommendedName>
        <fullName evidence="3">histidine kinase</fullName>
        <ecNumber evidence="3">2.7.13.3</ecNumber>
    </recommendedName>
</protein>
<dbReference type="PRINTS" id="PR00344">
    <property type="entry name" value="BCTRLSENSOR"/>
</dbReference>
<evidence type="ECO:0000256" key="10">
    <source>
        <dbReference type="ARBA" id="ARBA00023136"/>
    </source>
</evidence>
<dbReference type="InterPro" id="IPR036097">
    <property type="entry name" value="HisK_dim/P_sf"/>
</dbReference>
<keyword evidence="7 14" id="KW-0418">Kinase</keyword>
<dbReference type="GO" id="GO:0000155">
    <property type="term" value="F:phosphorelay sensor kinase activity"/>
    <property type="evidence" value="ECO:0007669"/>
    <property type="project" value="InterPro"/>
</dbReference>
<dbReference type="InterPro" id="IPR050428">
    <property type="entry name" value="TCS_sensor_his_kinase"/>
</dbReference>
<organism evidence="14 15">
    <name type="scientific">Asticcacaulis excentricus</name>
    <dbReference type="NCBI Taxonomy" id="78587"/>
    <lineage>
        <taxon>Bacteria</taxon>
        <taxon>Pseudomonadati</taxon>
        <taxon>Pseudomonadota</taxon>
        <taxon>Alphaproteobacteria</taxon>
        <taxon>Caulobacterales</taxon>
        <taxon>Caulobacteraceae</taxon>
        <taxon>Asticcacaulis</taxon>
    </lineage>
</organism>
<accession>A0A3G9G2L8</accession>
<dbReference type="Pfam" id="PF13755">
    <property type="entry name" value="Sensor_TM1"/>
    <property type="match status" value="1"/>
</dbReference>
<dbReference type="RefSeq" id="WP_126421569.1">
    <property type="nucleotide sequence ID" value="NZ_AP018827.1"/>
</dbReference>
<evidence type="ECO:0000259" key="13">
    <source>
        <dbReference type="PROSITE" id="PS50885"/>
    </source>
</evidence>
<dbReference type="PANTHER" id="PTHR45436">
    <property type="entry name" value="SENSOR HISTIDINE KINASE YKOH"/>
    <property type="match status" value="1"/>
</dbReference>
<dbReference type="GO" id="GO:0016020">
    <property type="term" value="C:membrane"/>
    <property type="evidence" value="ECO:0007669"/>
    <property type="project" value="UniProtKB-SubCell"/>
</dbReference>
<evidence type="ECO:0000256" key="7">
    <source>
        <dbReference type="ARBA" id="ARBA00022777"/>
    </source>
</evidence>
<evidence type="ECO:0000256" key="8">
    <source>
        <dbReference type="ARBA" id="ARBA00022989"/>
    </source>
</evidence>
<dbReference type="SMART" id="SM00304">
    <property type="entry name" value="HAMP"/>
    <property type="match status" value="1"/>
</dbReference>
<evidence type="ECO:0000256" key="6">
    <source>
        <dbReference type="ARBA" id="ARBA00022692"/>
    </source>
</evidence>
<dbReference type="SUPFAM" id="SSF55874">
    <property type="entry name" value="ATPase domain of HSP90 chaperone/DNA topoisomerase II/histidine kinase"/>
    <property type="match status" value="1"/>
</dbReference>
<dbReference type="Proteomes" id="UP000278756">
    <property type="component" value="Chromosome 1"/>
</dbReference>
<feature type="transmembrane region" description="Helical" evidence="11">
    <location>
        <begin position="215"/>
        <end position="239"/>
    </location>
</feature>
<comment type="catalytic activity">
    <reaction evidence="1">
        <text>ATP + protein L-histidine = ADP + protein N-phospho-L-histidine.</text>
        <dbReference type="EC" id="2.7.13.3"/>
    </reaction>
</comment>
<dbReference type="PROSITE" id="PS50109">
    <property type="entry name" value="HIS_KIN"/>
    <property type="match status" value="1"/>
</dbReference>
<keyword evidence="9" id="KW-0902">Two-component regulatory system</keyword>
<dbReference type="SMART" id="SM00388">
    <property type="entry name" value="HisKA"/>
    <property type="match status" value="1"/>
</dbReference>
<dbReference type="Pfam" id="PF00672">
    <property type="entry name" value="HAMP"/>
    <property type="match status" value="1"/>
</dbReference>
<dbReference type="CDD" id="cd00082">
    <property type="entry name" value="HisKA"/>
    <property type="match status" value="1"/>
</dbReference>
<dbReference type="EC" id="2.7.13.3" evidence="3"/>
<evidence type="ECO:0000259" key="12">
    <source>
        <dbReference type="PROSITE" id="PS50109"/>
    </source>
</evidence>
<name>A0A3G9G2L8_9CAUL</name>
<evidence type="ECO:0000313" key="15">
    <source>
        <dbReference type="Proteomes" id="UP000278756"/>
    </source>
</evidence>
<comment type="subcellular location">
    <subcellularLocation>
        <location evidence="2">Membrane</location>
    </subcellularLocation>
</comment>
<dbReference type="Gene3D" id="1.10.287.130">
    <property type="match status" value="1"/>
</dbReference>
<reference evidence="15" key="1">
    <citation type="journal article" date="2017" name="Biotechnol. Biofuels">
        <title>Evaluation of environmental bacterial communities as a factor affecting the growth of duckweed Lemna minor.</title>
        <authorList>
            <person name="Ishizawa H."/>
            <person name="Kuroda M."/>
            <person name="Morikawa M."/>
            <person name="Ike M."/>
        </authorList>
    </citation>
    <scope>NUCLEOTIDE SEQUENCE [LARGE SCALE GENOMIC DNA]</scope>
    <source>
        <strain evidence="15">M6</strain>
    </source>
</reference>
<dbReference type="InterPro" id="IPR003661">
    <property type="entry name" value="HisK_dim/P_dom"/>
</dbReference>
<evidence type="ECO:0000256" key="11">
    <source>
        <dbReference type="SAM" id="Phobius"/>
    </source>
</evidence>
<keyword evidence="8 11" id="KW-1133">Transmembrane helix</keyword>
<dbReference type="Pfam" id="PF13756">
    <property type="entry name" value="Stimulus_sens_1"/>
    <property type="match status" value="1"/>
</dbReference>
<dbReference type="InterPro" id="IPR005467">
    <property type="entry name" value="His_kinase_dom"/>
</dbReference>
<keyword evidence="5 14" id="KW-0808">Transferase</keyword>
<dbReference type="InterPro" id="IPR025919">
    <property type="entry name" value="Stimulus_sens_dom"/>
</dbReference>
<dbReference type="Pfam" id="PF00512">
    <property type="entry name" value="HisKA"/>
    <property type="match status" value="1"/>
</dbReference>
<dbReference type="CDD" id="cd06225">
    <property type="entry name" value="HAMP"/>
    <property type="match status" value="1"/>
</dbReference>
<dbReference type="InterPro" id="IPR036890">
    <property type="entry name" value="HATPase_C_sf"/>
</dbReference>
<dbReference type="InterPro" id="IPR003594">
    <property type="entry name" value="HATPase_dom"/>
</dbReference>
<evidence type="ECO:0000256" key="2">
    <source>
        <dbReference type="ARBA" id="ARBA00004370"/>
    </source>
</evidence>
<evidence type="ECO:0000256" key="4">
    <source>
        <dbReference type="ARBA" id="ARBA00022553"/>
    </source>
</evidence>
<gene>
    <name evidence="14" type="ORF">EM6_1489</name>
</gene>
<dbReference type="EMBL" id="AP018827">
    <property type="protein sequence ID" value="BBF80896.1"/>
    <property type="molecule type" value="Genomic_DNA"/>
</dbReference>
<evidence type="ECO:0000256" key="1">
    <source>
        <dbReference type="ARBA" id="ARBA00000085"/>
    </source>
</evidence>
<dbReference type="SUPFAM" id="SSF47384">
    <property type="entry name" value="Homodimeric domain of signal transducing histidine kinase"/>
    <property type="match status" value="1"/>
</dbReference>
<dbReference type="AlphaFoldDB" id="A0A3G9G2L8"/>
<dbReference type="OrthoDB" id="9805942at2"/>
<dbReference type="Gene3D" id="6.10.340.10">
    <property type="match status" value="1"/>
</dbReference>
<dbReference type="Pfam" id="PF02518">
    <property type="entry name" value="HATPase_c"/>
    <property type="match status" value="1"/>
</dbReference>
<dbReference type="PROSITE" id="PS50885">
    <property type="entry name" value="HAMP"/>
    <property type="match status" value="1"/>
</dbReference>
<evidence type="ECO:0000313" key="14">
    <source>
        <dbReference type="EMBL" id="BBF80896.1"/>
    </source>
</evidence>
<dbReference type="InterPro" id="IPR025908">
    <property type="entry name" value="Sensor_TM1"/>
</dbReference>
<feature type="transmembrane region" description="Helical" evidence="11">
    <location>
        <begin position="28"/>
        <end position="47"/>
    </location>
</feature>
<dbReference type="SUPFAM" id="SSF158472">
    <property type="entry name" value="HAMP domain-like"/>
    <property type="match status" value="1"/>
</dbReference>
<dbReference type="PANTHER" id="PTHR45436:SF5">
    <property type="entry name" value="SENSOR HISTIDINE KINASE TRCS"/>
    <property type="match status" value="1"/>
</dbReference>
<feature type="domain" description="Histidine kinase" evidence="12">
    <location>
        <begin position="300"/>
        <end position="525"/>
    </location>
</feature>
<dbReference type="SMART" id="SM00387">
    <property type="entry name" value="HATPase_c"/>
    <property type="match status" value="1"/>
</dbReference>
<dbReference type="InterPro" id="IPR003660">
    <property type="entry name" value="HAMP_dom"/>
</dbReference>
<reference evidence="15" key="2">
    <citation type="journal article" date="2017" name="Plant Physiol. Biochem.">
        <title>Differential oxidative and antioxidative response of duckweed Lemna minor toward plant growth promoting/inhibiting bacteria.</title>
        <authorList>
            <person name="Ishizawa H."/>
            <person name="Kuroda M."/>
            <person name="Morikawa M."/>
            <person name="Ike M."/>
        </authorList>
    </citation>
    <scope>NUCLEOTIDE SEQUENCE [LARGE SCALE GENOMIC DNA]</scope>
    <source>
        <strain evidence="15">M6</strain>
    </source>
</reference>
<keyword evidence="4" id="KW-0597">Phosphoprotein</keyword>
<evidence type="ECO:0000256" key="5">
    <source>
        <dbReference type="ARBA" id="ARBA00022679"/>
    </source>
</evidence>
<proteinExistence type="predicted"/>